<dbReference type="InterPro" id="IPR004140">
    <property type="entry name" value="Exo70"/>
</dbReference>
<dbReference type="Pfam" id="PF03081">
    <property type="entry name" value="Exo70_C"/>
    <property type="match status" value="1"/>
</dbReference>
<comment type="subcellular location">
    <subcellularLocation>
        <location evidence="4">Bud</location>
    </subcellularLocation>
    <subcellularLocation>
        <location evidence="4">Bud neck</location>
    </subcellularLocation>
</comment>
<keyword evidence="3 4" id="KW-0268">Exocytosis</keyword>
<comment type="caution">
    <text evidence="6">The sequence shown here is derived from an EMBL/GenBank/DDBJ whole genome shotgun (WGS) entry which is preliminary data.</text>
</comment>
<feature type="domain" description="Exocyst complex subunit Exo70 C-terminal" evidence="5">
    <location>
        <begin position="239"/>
        <end position="604"/>
    </location>
</feature>
<comment type="function">
    <text evidence="4">Involved in the secretory pathway as part of the exocyst complex which tethers secretory vesicles to the sites of exocytosis. Also plays a role in the assembly of the exocyst.</text>
</comment>
<organism evidence="6 7">
    <name type="scientific">Marasmiellus scandens</name>
    <dbReference type="NCBI Taxonomy" id="2682957"/>
    <lineage>
        <taxon>Eukaryota</taxon>
        <taxon>Fungi</taxon>
        <taxon>Dikarya</taxon>
        <taxon>Basidiomycota</taxon>
        <taxon>Agaricomycotina</taxon>
        <taxon>Agaricomycetes</taxon>
        <taxon>Agaricomycetidae</taxon>
        <taxon>Agaricales</taxon>
        <taxon>Marasmiineae</taxon>
        <taxon>Omphalotaceae</taxon>
        <taxon>Marasmiellus</taxon>
    </lineage>
</organism>
<evidence type="ECO:0000313" key="7">
    <source>
        <dbReference type="Proteomes" id="UP001498398"/>
    </source>
</evidence>
<name>A0ABR1ITA6_9AGAR</name>
<dbReference type="InterPro" id="IPR046364">
    <property type="entry name" value="Exo70_C"/>
</dbReference>
<keyword evidence="7" id="KW-1185">Reference proteome</keyword>
<proteinExistence type="inferred from homology"/>
<evidence type="ECO:0000256" key="3">
    <source>
        <dbReference type="ARBA" id="ARBA00022483"/>
    </source>
</evidence>
<dbReference type="PANTHER" id="PTHR12542:SF41">
    <property type="entry name" value="EXOCYST COMPLEX COMPONENT 7"/>
    <property type="match status" value="1"/>
</dbReference>
<evidence type="ECO:0000256" key="1">
    <source>
        <dbReference type="ARBA" id="ARBA00006756"/>
    </source>
</evidence>
<accession>A0ABR1ITA6</accession>
<sequence>MDDESAEIELLEQNLAKTRQISQRMTSILNSFDTRLAKLEKTILPLYTSTQVLNRRGSNIEKALLKIDEVASNQEGVAAEEALILRGPQPNQLDTYKDALERLNASIAFKANARDSSDTARLVETGAKKLAQLYTKLVAEGSSGSTPIPGSKVNSNPFPAPLLSNLRPIVAFLRTLPVPSTHPSHPAAQSIFSCLKEAQRGYADMRGTWTRRFLEGQGKRILDRAESVDPLETGREFGEWTQSVLSIARDEYDLLVELSAIGTPSQIASSYNTLLNPILVMFSTTSTSLVAFIKRSLHKYGFTALSAYESLLSLQPLWDEMAGLRGSDGRKESNEFRDTLQSIKNLCLRLFPEALADVRLPSMSAKGGDTNTGLADTTTNTIAFLNRVPEVLSASTDILLSLGDGNWKMGEGVRVAKSKTESNPNVLEHYIYDFVVAAVNNINNVAETQRRPPFGTVFRLNNISHLRRNITLDPKHDALIDYLSKPTQEILNSNFRTAKSAYFDANFSPLMQALTDDPKEKGKTATKERFTRFYDLLDEVLERHKIAPVLEDDDESREQIGSDVIKFVIPSLKAFTQKHKEKEFSKNPQKYIKMSADEVENRLKGIYR</sequence>
<dbReference type="EMBL" id="JBANRG010000073">
    <property type="protein sequence ID" value="KAK7439399.1"/>
    <property type="molecule type" value="Genomic_DNA"/>
</dbReference>
<dbReference type="InterPro" id="IPR016159">
    <property type="entry name" value="Cullin_repeat-like_dom_sf"/>
</dbReference>
<dbReference type="PANTHER" id="PTHR12542">
    <property type="entry name" value="EXOCYST COMPLEX PROTEIN EXO70"/>
    <property type="match status" value="1"/>
</dbReference>
<protein>
    <recommendedName>
        <fullName evidence="4">Exocyst complex protein EXO70</fullName>
    </recommendedName>
</protein>
<evidence type="ECO:0000259" key="5">
    <source>
        <dbReference type="Pfam" id="PF03081"/>
    </source>
</evidence>
<comment type="similarity">
    <text evidence="1 4">Belongs to the EXO70 family.</text>
</comment>
<keyword evidence="2 4" id="KW-0813">Transport</keyword>
<evidence type="ECO:0000313" key="6">
    <source>
        <dbReference type="EMBL" id="KAK7439399.1"/>
    </source>
</evidence>
<dbReference type="Gene3D" id="1.20.1280.170">
    <property type="entry name" value="Exocyst complex component Exo70"/>
    <property type="match status" value="1"/>
</dbReference>
<keyword evidence="4" id="KW-0653">Protein transport</keyword>
<gene>
    <name evidence="6" type="primary">EXO70</name>
    <name evidence="6" type="ORF">VKT23_017620</name>
</gene>
<reference evidence="6 7" key="1">
    <citation type="submission" date="2024-01" db="EMBL/GenBank/DDBJ databases">
        <title>A draft genome for the cacao thread blight pathogen Marasmiellus scandens.</title>
        <authorList>
            <person name="Baruah I.K."/>
            <person name="Leung J."/>
            <person name="Bukari Y."/>
            <person name="Amoako-Attah I."/>
            <person name="Meinhardt L.W."/>
            <person name="Bailey B.A."/>
            <person name="Cohen S.P."/>
        </authorList>
    </citation>
    <scope>NUCLEOTIDE SEQUENCE [LARGE SCALE GENOMIC DNA]</scope>
    <source>
        <strain evidence="6 7">GH-19</strain>
    </source>
</reference>
<evidence type="ECO:0000256" key="4">
    <source>
        <dbReference type="RuleBase" id="RU365026"/>
    </source>
</evidence>
<evidence type="ECO:0000256" key="2">
    <source>
        <dbReference type="ARBA" id="ARBA00022448"/>
    </source>
</evidence>
<dbReference type="Proteomes" id="UP001498398">
    <property type="component" value="Unassembled WGS sequence"/>
</dbReference>
<dbReference type="SUPFAM" id="SSF74788">
    <property type="entry name" value="Cullin repeat-like"/>
    <property type="match status" value="1"/>
</dbReference>